<sequence>MAGAGLTQIYAAFFGIRQFLQTFHQEDYSLIAAPLTALTSSKISFSWSSEAEALFVPSRRSSLVPPSWSIQIVQDNSSWKSTHRTSGSEQCYRKTLKMEDFILVLSFLAGSAIQ</sequence>
<dbReference type="EMBL" id="JAHRIQ010114427">
    <property type="protein sequence ID" value="MEQ2257821.1"/>
    <property type="molecule type" value="Genomic_DNA"/>
</dbReference>
<keyword evidence="2" id="KW-1185">Reference proteome</keyword>
<evidence type="ECO:0000313" key="1">
    <source>
        <dbReference type="EMBL" id="MEQ2257821.1"/>
    </source>
</evidence>
<proteinExistence type="predicted"/>
<dbReference type="Proteomes" id="UP001482620">
    <property type="component" value="Unassembled WGS sequence"/>
</dbReference>
<comment type="caution">
    <text evidence="1">The sequence shown here is derived from an EMBL/GenBank/DDBJ whole genome shotgun (WGS) entry which is preliminary data.</text>
</comment>
<organism evidence="1 2">
    <name type="scientific">Ilyodon furcidens</name>
    <name type="common">goldbreast splitfin</name>
    <dbReference type="NCBI Taxonomy" id="33524"/>
    <lineage>
        <taxon>Eukaryota</taxon>
        <taxon>Metazoa</taxon>
        <taxon>Chordata</taxon>
        <taxon>Craniata</taxon>
        <taxon>Vertebrata</taxon>
        <taxon>Euteleostomi</taxon>
        <taxon>Actinopterygii</taxon>
        <taxon>Neopterygii</taxon>
        <taxon>Teleostei</taxon>
        <taxon>Neoteleostei</taxon>
        <taxon>Acanthomorphata</taxon>
        <taxon>Ovalentaria</taxon>
        <taxon>Atherinomorphae</taxon>
        <taxon>Cyprinodontiformes</taxon>
        <taxon>Goodeidae</taxon>
        <taxon>Ilyodon</taxon>
    </lineage>
</organism>
<protein>
    <submittedName>
        <fullName evidence="1">Uncharacterized protein</fullName>
    </submittedName>
</protein>
<gene>
    <name evidence="1" type="ORF">ILYODFUR_038773</name>
</gene>
<evidence type="ECO:0000313" key="2">
    <source>
        <dbReference type="Proteomes" id="UP001482620"/>
    </source>
</evidence>
<reference evidence="1 2" key="1">
    <citation type="submission" date="2021-06" db="EMBL/GenBank/DDBJ databases">
        <authorList>
            <person name="Palmer J.M."/>
        </authorList>
    </citation>
    <scope>NUCLEOTIDE SEQUENCE [LARGE SCALE GENOMIC DNA]</scope>
    <source>
        <strain evidence="2">if_2019</strain>
        <tissue evidence="1">Muscle</tissue>
    </source>
</reference>
<name>A0ABV0VKM4_9TELE</name>
<accession>A0ABV0VKM4</accession>